<dbReference type="PRINTS" id="PR00702">
    <property type="entry name" value="ACRIFLAVINRP"/>
</dbReference>
<dbReference type="GO" id="GO:0005886">
    <property type="term" value="C:plasma membrane"/>
    <property type="evidence" value="ECO:0007669"/>
    <property type="project" value="TreeGrafter"/>
</dbReference>
<dbReference type="Proteomes" id="UP000613582">
    <property type="component" value="Unassembled WGS sequence"/>
</dbReference>
<dbReference type="PANTHER" id="PTHR32063:SF33">
    <property type="entry name" value="RND SUPERFAMILY EFFLUX PUMP PERMEASE COMPONENT"/>
    <property type="match status" value="1"/>
</dbReference>
<dbReference type="Gene3D" id="3.30.70.1320">
    <property type="entry name" value="Multidrug efflux transporter AcrB pore domain like"/>
    <property type="match status" value="1"/>
</dbReference>
<dbReference type="SUPFAM" id="SSF82866">
    <property type="entry name" value="Multidrug efflux transporter AcrB transmembrane domain"/>
    <property type="match status" value="2"/>
</dbReference>
<feature type="transmembrane region" description="Helical" evidence="1">
    <location>
        <begin position="907"/>
        <end position="930"/>
    </location>
</feature>
<dbReference type="Gene3D" id="1.20.1640.10">
    <property type="entry name" value="Multidrug efflux transporter AcrB transmembrane domain"/>
    <property type="match status" value="2"/>
</dbReference>
<accession>A0A8J2V1F6</accession>
<feature type="transmembrane region" description="Helical" evidence="1">
    <location>
        <begin position="937"/>
        <end position="958"/>
    </location>
</feature>
<dbReference type="SUPFAM" id="SSF82714">
    <property type="entry name" value="Multidrug efflux transporter AcrB TolC docking domain, DN and DC subdomains"/>
    <property type="match status" value="2"/>
</dbReference>
<reference evidence="2" key="2">
    <citation type="submission" date="2020-09" db="EMBL/GenBank/DDBJ databases">
        <authorList>
            <person name="Sun Q."/>
            <person name="Zhou Y."/>
        </authorList>
    </citation>
    <scope>NUCLEOTIDE SEQUENCE</scope>
    <source>
        <strain evidence="2">CGMCC 1.12921</strain>
    </source>
</reference>
<feature type="transmembrane region" description="Helical" evidence="1">
    <location>
        <begin position="547"/>
        <end position="566"/>
    </location>
</feature>
<dbReference type="EMBL" id="BMGH01000001">
    <property type="protein sequence ID" value="GGC98082.1"/>
    <property type="molecule type" value="Genomic_DNA"/>
</dbReference>
<sequence length="1065" mass="115840">MAETSGAPVKKSKHGFVGWMADNHVAANLLMLALVLGGIYSMMNVPKEIFPTFAPNSVAVSVSYPGASPEEVEEGIVLPIEAELRSISDITEINSTASEGYGQVTAELAEGASIDRTLQDIRSAVDRITSFPDDIEPPRVRYDQWTRSVVELGITGDISEQAMYDLTQRVRDELLMIEGVSGVNISGLREPEISIEISQRQLRALGLTLTDVASIVRSSARDVPAGGFETNEGEYLLRTEGRKERGLEFAEIPLKSDGDGSVVRLKDVANINDGFTEAWRFYRFNGQPGVRLFVTQAEGGNPVDLANRVKAYLKEVNRSLPDAVQIQVTDDDSENYSDRAKLLIGNGVGGLLLVIITLGLFLNLRLAFWVSVSIPVVMIGSFVLLWPTGQSLNILTMMTFILTLGIVVDDAIIVGENIYAKAQQGLPTNQAVLEGTKEMVVPVTFAVITNIIAFIPLMFIPGETGQFMKALPIVACTIFFVSLVESLLVLPSHLNGKASLAGGNQAKSSNRTWRRVGLFRQRVARTMDDLRDTHYRNGLVWALKHPASIIVGFLGFVAVIFVWYSTDRIELGWSPRIASDRVDGELEMPTDATFDETLEVALRLEAAGLRALDQLGGRDQIESWEVSSGWGGYTQADVTFQLKPETERNFTQAEFTNLWRQEMGEVPEAKMLQFEFVSGPGAGKALRFALSHPDEDTLEAAARELAAGMENFAGVFDVADGTAEGKRQIRFSLTPEGRALGLTEASLGQQIRATGYGAEALRMLRDGSEVRVFARLPREERQSINNLSEFVVFAPNGTEIPLLQAADIENTRAFTDIRRENGQRVIRVTGGVNESVTSITLARQGIVDGPLQDILAKYPGLSADVDAGFGGRGDRDRVFGAIFAGVGGMLIIIYAMMAALFRNYIQGLIVVLTIPFSASAGIAGHILMGYDMAATSVFGMIALGGLVVNGSLVLTTRFNEALKQGMPLQEAIIEASISRFRPIVLTSITTTVGLMPLLFETSGSARWLVPMAIALSFGTVFSTFVTLFLIPVLHELHQKLSNMLANRAGLGEAVEEIDPDKLLAE</sequence>
<dbReference type="InterPro" id="IPR027463">
    <property type="entry name" value="AcrB_DN_DC_subdom"/>
</dbReference>
<feature type="transmembrane region" description="Helical" evidence="1">
    <location>
        <begin position="878"/>
        <end position="901"/>
    </location>
</feature>
<reference evidence="2" key="1">
    <citation type="journal article" date="2014" name="Int. J. Syst. Evol. Microbiol.">
        <title>Complete genome sequence of Corynebacterium casei LMG S-19264T (=DSM 44701T), isolated from a smear-ripened cheese.</title>
        <authorList>
            <consortium name="US DOE Joint Genome Institute (JGI-PGF)"/>
            <person name="Walter F."/>
            <person name="Albersmeier A."/>
            <person name="Kalinowski J."/>
            <person name="Ruckert C."/>
        </authorList>
    </citation>
    <scope>NUCLEOTIDE SEQUENCE</scope>
    <source>
        <strain evidence="2">CGMCC 1.12921</strain>
    </source>
</reference>
<keyword evidence="1" id="KW-1133">Transmembrane helix</keyword>
<dbReference type="InterPro" id="IPR001036">
    <property type="entry name" value="Acrflvin-R"/>
</dbReference>
<feature type="transmembrane region" description="Helical" evidence="1">
    <location>
        <begin position="471"/>
        <end position="490"/>
    </location>
</feature>
<dbReference type="Gene3D" id="3.30.70.1430">
    <property type="entry name" value="Multidrug efflux transporter AcrB pore domain"/>
    <property type="match status" value="2"/>
</dbReference>
<dbReference type="Gene3D" id="3.30.70.1440">
    <property type="entry name" value="Multidrug efflux transporter AcrB pore domain"/>
    <property type="match status" value="1"/>
</dbReference>
<dbReference type="GO" id="GO:0042910">
    <property type="term" value="F:xenobiotic transmembrane transporter activity"/>
    <property type="evidence" value="ECO:0007669"/>
    <property type="project" value="TreeGrafter"/>
</dbReference>
<feature type="transmembrane region" description="Helical" evidence="1">
    <location>
        <begin position="342"/>
        <end position="362"/>
    </location>
</feature>
<keyword evidence="1" id="KW-0812">Transmembrane</keyword>
<feature type="transmembrane region" description="Helical" evidence="1">
    <location>
        <begin position="1007"/>
        <end position="1033"/>
    </location>
</feature>
<dbReference type="Pfam" id="PF00873">
    <property type="entry name" value="ACR_tran"/>
    <property type="match status" value="1"/>
</dbReference>
<organism evidence="2 3">
    <name type="scientific">Aquisalinus flavus</name>
    <dbReference type="NCBI Taxonomy" id="1526572"/>
    <lineage>
        <taxon>Bacteria</taxon>
        <taxon>Pseudomonadati</taxon>
        <taxon>Pseudomonadota</taxon>
        <taxon>Alphaproteobacteria</taxon>
        <taxon>Parvularculales</taxon>
        <taxon>Parvularculaceae</taxon>
        <taxon>Aquisalinus</taxon>
    </lineage>
</organism>
<dbReference type="RefSeq" id="WP_188159598.1">
    <property type="nucleotide sequence ID" value="NZ_BMGH01000001.1"/>
</dbReference>
<feature type="transmembrane region" description="Helical" evidence="1">
    <location>
        <begin position="398"/>
        <end position="419"/>
    </location>
</feature>
<dbReference type="SUPFAM" id="SSF82693">
    <property type="entry name" value="Multidrug efflux transporter AcrB pore domain, PN1, PN2, PC1 and PC2 subdomains"/>
    <property type="match status" value="3"/>
</dbReference>
<feature type="transmembrane region" description="Helical" evidence="1">
    <location>
        <begin position="25"/>
        <end position="43"/>
    </location>
</feature>
<dbReference type="PANTHER" id="PTHR32063">
    <property type="match status" value="1"/>
</dbReference>
<name>A0A8J2V1F6_9PROT</name>
<keyword evidence="3" id="KW-1185">Reference proteome</keyword>
<dbReference type="AlphaFoldDB" id="A0A8J2V1F6"/>
<keyword evidence="1" id="KW-0472">Membrane</keyword>
<evidence type="ECO:0000313" key="3">
    <source>
        <dbReference type="Proteomes" id="UP000613582"/>
    </source>
</evidence>
<dbReference type="Gene3D" id="3.30.2090.10">
    <property type="entry name" value="Multidrug efflux transporter AcrB TolC docking domain, DN and DC subdomains"/>
    <property type="match status" value="2"/>
</dbReference>
<proteinExistence type="predicted"/>
<feature type="transmembrane region" description="Helical" evidence="1">
    <location>
        <begin position="368"/>
        <end position="386"/>
    </location>
</feature>
<feature type="transmembrane region" description="Helical" evidence="1">
    <location>
        <begin position="439"/>
        <end position="459"/>
    </location>
</feature>
<protein>
    <submittedName>
        <fullName evidence="2">Multidrug resistance protein</fullName>
    </submittedName>
</protein>
<gene>
    <name evidence="2" type="primary">czcA</name>
    <name evidence="2" type="ORF">GCM10011342_03760</name>
</gene>
<comment type="caution">
    <text evidence="2">The sequence shown here is derived from an EMBL/GenBank/DDBJ whole genome shotgun (WGS) entry which is preliminary data.</text>
</comment>
<evidence type="ECO:0000256" key="1">
    <source>
        <dbReference type="SAM" id="Phobius"/>
    </source>
</evidence>
<evidence type="ECO:0000313" key="2">
    <source>
        <dbReference type="EMBL" id="GGC98082.1"/>
    </source>
</evidence>